<dbReference type="PROSITE" id="PS50199">
    <property type="entry name" value="ZF_RANBP2_2"/>
    <property type="match status" value="1"/>
</dbReference>
<name>A0ABN9T801_9DINO</name>
<dbReference type="SUPFAM" id="SSF90209">
    <property type="entry name" value="Ran binding protein zinc finger-like"/>
    <property type="match status" value="1"/>
</dbReference>
<evidence type="ECO:0000256" key="5">
    <source>
        <dbReference type="SAM" id="MobiDB-lite"/>
    </source>
</evidence>
<dbReference type="InterPro" id="IPR036443">
    <property type="entry name" value="Znf_RanBP2_sf"/>
</dbReference>
<dbReference type="Gene3D" id="4.10.1060.10">
    <property type="entry name" value="Zinc finger, RanBP2-type"/>
    <property type="match status" value="1"/>
</dbReference>
<evidence type="ECO:0000256" key="2">
    <source>
        <dbReference type="ARBA" id="ARBA00022771"/>
    </source>
</evidence>
<keyword evidence="2 4" id="KW-0863">Zinc-finger</keyword>
<keyword evidence="8" id="KW-1185">Reference proteome</keyword>
<evidence type="ECO:0000313" key="7">
    <source>
        <dbReference type="EMBL" id="CAK0841196.1"/>
    </source>
</evidence>
<gene>
    <name evidence="7" type="ORF">PCOR1329_LOCUS36466</name>
</gene>
<protein>
    <recommendedName>
        <fullName evidence="6">RanBP2-type domain-containing protein</fullName>
    </recommendedName>
</protein>
<sequence>MRFGQRRRPPPSAVGAGGVMRRDGDWDCPRCGKMVFASKDECFACGEPKSSGGRGGDRYDDRRGGDRYDDDRRGGDRYDDRRGGGDRYDDRDRRRRRDYSEDDYDRDSRRRRRD</sequence>
<evidence type="ECO:0000313" key="8">
    <source>
        <dbReference type="Proteomes" id="UP001189429"/>
    </source>
</evidence>
<dbReference type="Proteomes" id="UP001189429">
    <property type="component" value="Unassembled WGS sequence"/>
</dbReference>
<keyword evidence="1" id="KW-0479">Metal-binding</keyword>
<comment type="caution">
    <text evidence="7">The sequence shown here is derived from an EMBL/GenBank/DDBJ whole genome shotgun (WGS) entry which is preliminary data.</text>
</comment>
<feature type="region of interest" description="Disordered" evidence="5">
    <location>
        <begin position="1"/>
        <end position="25"/>
    </location>
</feature>
<feature type="compositionally biased region" description="Basic and acidic residues" evidence="5">
    <location>
        <begin position="55"/>
        <end position="92"/>
    </location>
</feature>
<organism evidence="7 8">
    <name type="scientific">Prorocentrum cordatum</name>
    <dbReference type="NCBI Taxonomy" id="2364126"/>
    <lineage>
        <taxon>Eukaryota</taxon>
        <taxon>Sar</taxon>
        <taxon>Alveolata</taxon>
        <taxon>Dinophyceae</taxon>
        <taxon>Prorocentrales</taxon>
        <taxon>Prorocentraceae</taxon>
        <taxon>Prorocentrum</taxon>
    </lineage>
</organism>
<proteinExistence type="predicted"/>
<dbReference type="EMBL" id="CAUYUJ010014437">
    <property type="protein sequence ID" value="CAK0841196.1"/>
    <property type="molecule type" value="Genomic_DNA"/>
</dbReference>
<feature type="region of interest" description="Disordered" evidence="5">
    <location>
        <begin position="43"/>
        <end position="114"/>
    </location>
</feature>
<keyword evidence="3" id="KW-0862">Zinc</keyword>
<reference evidence="7" key="1">
    <citation type="submission" date="2023-10" db="EMBL/GenBank/DDBJ databases">
        <authorList>
            <person name="Chen Y."/>
            <person name="Shah S."/>
            <person name="Dougan E. K."/>
            <person name="Thang M."/>
            <person name="Chan C."/>
        </authorList>
    </citation>
    <scope>NUCLEOTIDE SEQUENCE [LARGE SCALE GENOMIC DNA]</scope>
</reference>
<evidence type="ECO:0000256" key="4">
    <source>
        <dbReference type="PROSITE-ProRule" id="PRU00322"/>
    </source>
</evidence>
<dbReference type="SMART" id="SM00547">
    <property type="entry name" value="ZnF_RBZ"/>
    <property type="match status" value="1"/>
</dbReference>
<evidence type="ECO:0000256" key="3">
    <source>
        <dbReference type="ARBA" id="ARBA00022833"/>
    </source>
</evidence>
<evidence type="ECO:0000259" key="6">
    <source>
        <dbReference type="PROSITE" id="PS50199"/>
    </source>
</evidence>
<accession>A0ABN9T801</accession>
<dbReference type="InterPro" id="IPR001876">
    <property type="entry name" value="Znf_RanBP2"/>
</dbReference>
<feature type="domain" description="RanBP2-type" evidence="6">
    <location>
        <begin position="22"/>
        <end position="51"/>
    </location>
</feature>
<evidence type="ECO:0000256" key="1">
    <source>
        <dbReference type="ARBA" id="ARBA00022723"/>
    </source>
</evidence>